<protein>
    <submittedName>
        <fullName evidence="2">Uncharacterized protein</fullName>
    </submittedName>
</protein>
<gene>
    <name evidence="2" type="ORF">LSALG_LOCUS37865</name>
</gene>
<dbReference type="Proteomes" id="UP001177003">
    <property type="component" value="Chromosome 8"/>
</dbReference>
<evidence type="ECO:0000313" key="2">
    <source>
        <dbReference type="EMBL" id="CAI9299140.1"/>
    </source>
</evidence>
<evidence type="ECO:0000313" key="3">
    <source>
        <dbReference type="Proteomes" id="UP001177003"/>
    </source>
</evidence>
<evidence type="ECO:0000256" key="1">
    <source>
        <dbReference type="SAM" id="MobiDB-lite"/>
    </source>
</evidence>
<sequence>MPAYVPYPCWLGLILAYDKESYNVNHVYIITIPALSTKIINAAPSNGDMHITQKMVNWIANTYTVESSESEEEDDEDEDKYNEEGDVDQEGTNDEDEANDEEDVEDEEDELATGKREASV</sequence>
<feature type="region of interest" description="Disordered" evidence="1">
    <location>
        <begin position="63"/>
        <end position="120"/>
    </location>
</feature>
<feature type="compositionally biased region" description="Acidic residues" evidence="1">
    <location>
        <begin position="68"/>
        <end position="111"/>
    </location>
</feature>
<proteinExistence type="predicted"/>
<name>A0AA36EMT4_LACSI</name>
<accession>A0AA36EMT4</accession>
<reference evidence="2" key="1">
    <citation type="submission" date="2023-04" db="EMBL/GenBank/DDBJ databases">
        <authorList>
            <person name="Vijverberg K."/>
            <person name="Xiong W."/>
            <person name="Schranz E."/>
        </authorList>
    </citation>
    <scope>NUCLEOTIDE SEQUENCE</scope>
</reference>
<keyword evidence="3" id="KW-1185">Reference proteome</keyword>
<organism evidence="2 3">
    <name type="scientific">Lactuca saligna</name>
    <name type="common">Willowleaf lettuce</name>
    <dbReference type="NCBI Taxonomy" id="75948"/>
    <lineage>
        <taxon>Eukaryota</taxon>
        <taxon>Viridiplantae</taxon>
        <taxon>Streptophyta</taxon>
        <taxon>Embryophyta</taxon>
        <taxon>Tracheophyta</taxon>
        <taxon>Spermatophyta</taxon>
        <taxon>Magnoliopsida</taxon>
        <taxon>eudicotyledons</taxon>
        <taxon>Gunneridae</taxon>
        <taxon>Pentapetalae</taxon>
        <taxon>asterids</taxon>
        <taxon>campanulids</taxon>
        <taxon>Asterales</taxon>
        <taxon>Asteraceae</taxon>
        <taxon>Cichorioideae</taxon>
        <taxon>Cichorieae</taxon>
        <taxon>Lactucinae</taxon>
        <taxon>Lactuca</taxon>
    </lineage>
</organism>
<dbReference type="EMBL" id="OX465084">
    <property type="protein sequence ID" value="CAI9299140.1"/>
    <property type="molecule type" value="Genomic_DNA"/>
</dbReference>
<dbReference type="AlphaFoldDB" id="A0AA36EMT4"/>